<evidence type="ECO:0000313" key="1">
    <source>
        <dbReference type="EMBL" id="KAH7997242.1"/>
    </source>
</evidence>
<proteinExistence type="predicted"/>
<organism evidence="1 2">
    <name type="scientific">Sphaerodactylus townsendi</name>
    <dbReference type="NCBI Taxonomy" id="933632"/>
    <lineage>
        <taxon>Eukaryota</taxon>
        <taxon>Metazoa</taxon>
        <taxon>Chordata</taxon>
        <taxon>Craniata</taxon>
        <taxon>Vertebrata</taxon>
        <taxon>Euteleostomi</taxon>
        <taxon>Lepidosauria</taxon>
        <taxon>Squamata</taxon>
        <taxon>Bifurcata</taxon>
        <taxon>Gekkota</taxon>
        <taxon>Sphaerodactylidae</taxon>
        <taxon>Sphaerodactylus</taxon>
    </lineage>
</organism>
<accession>A0ACB8EWT9</accession>
<dbReference type="Proteomes" id="UP000827872">
    <property type="component" value="Linkage Group LG15"/>
</dbReference>
<comment type="caution">
    <text evidence="1">The sequence shown here is derived from an EMBL/GenBank/DDBJ whole genome shotgun (WGS) entry which is preliminary data.</text>
</comment>
<keyword evidence="2" id="KW-1185">Reference proteome</keyword>
<protein>
    <submittedName>
        <fullName evidence="1">Uncharacterized protein</fullName>
    </submittedName>
</protein>
<dbReference type="EMBL" id="CM037628">
    <property type="protein sequence ID" value="KAH7997242.1"/>
    <property type="molecule type" value="Genomic_DNA"/>
</dbReference>
<reference evidence="1" key="1">
    <citation type="submission" date="2021-08" db="EMBL/GenBank/DDBJ databases">
        <title>The first chromosome-level gecko genome reveals the dynamic sex chromosomes of Neotropical dwarf geckos (Sphaerodactylidae: Sphaerodactylus).</title>
        <authorList>
            <person name="Pinto B.J."/>
            <person name="Keating S.E."/>
            <person name="Gamble T."/>
        </authorList>
    </citation>
    <scope>NUCLEOTIDE SEQUENCE</scope>
    <source>
        <strain evidence="1">TG3544</strain>
    </source>
</reference>
<gene>
    <name evidence="1" type="ORF">K3G42_014259</name>
</gene>
<name>A0ACB8EWT9_9SAUR</name>
<evidence type="ECO:0000313" key="2">
    <source>
        <dbReference type="Proteomes" id="UP000827872"/>
    </source>
</evidence>
<sequence length="216" mass="23202">MGVSCALPSPTRLRGGATVLQPRCPAQRFAGSPPSASGIRPRDTAAAMPCGVALILVAAAWAWPPLPADATGAQCASDVSKCLLQEVCQCRSEPRWLPVLSGVCLCLGISLFELMAISDNDLWDGASSHCPVEEFLAETIADTSHLLLGPHTGLALRRRRALAHHSASLPKRLLLQRVPVHEPMRLPVSRSGPGYRWFHNACCQCLGRTAGLWRSR</sequence>